<feature type="compositionally biased region" description="Basic and acidic residues" evidence="9">
    <location>
        <begin position="20"/>
        <end position="35"/>
    </location>
</feature>
<dbReference type="GO" id="GO:1990904">
    <property type="term" value="C:ribonucleoprotein complex"/>
    <property type="evidence" value="ECO:0007669"/>
    <property type="project" value="UniProtKB-KW"/>
</dbReference>
<organism evidence="12 13">
    <name type="scientific">Methylocapsa palsarum</name>
    <dbReference type="NCBI Taxonomy" id="1612308"/>
    <lineage>
        <taxon>Bacteria</taxon>
        <taxon>Pseudomonadati</taxon>
        <taxon>Pseudomonadota</taxon>
        <taxon>Alphaproteobacteria</taxon>
        <taxon>Hyphomicrobiales</taxon>
        <taxon>Beijerinckiaceae</taxon>
        <taxon>Methylocapsa</taxon>
    </lineage>
</organism>
<accession>A0A1I3YBV9</accession>
<evidence type="ECO:0000256" key="5">
    <source>
        <dbReference type="ARBA" id="ARBA00022980"/>
    </source>
</evidence>
<reference evidence="12 13" key="1">
    <citation type="submission" date="2016-10" db="EMBL/GenBank/DDBJ databases">
        <authorList>
            <person name="de Groot N.N."/>
        </authorList>
    </citation>
    <scope>NUCLEOTIDE SEQUENCE [LARGE SCALE GENOMIC DNA]</scope>
    <source>
        <strain evidence="12 13">NE2</strain>
    </source>
</reference>
<evidence type="ECO:0000256" key="4">
    <source>
        <dbReference type="ARBA" id="ARBA00022884"/>
    </source>
</evidence>
<keyword evidence="5 8" id="KW-0689">Ribosomal protein</keyword>
<evidence type="ECO:0000313" key="13">
    <source>
        <dbReference type="Proteomes" id="UP000198755"/>
    </source>
</evidence>
<dbReference type="GO" id="GO:0019843">
    <property type="term" value="F:rRNA binding"/>
    <property type="evidence" value="ECO:0007669"/>
    <property type="project" value="UniProtKB-UniRule"/>
</dbReference>
<feature type="domain" description="Large ribosomal subunit protein uL5 C-terminal" evidence="11">
    <location>
        <begin position="150"/>
        <end position="243"/>
    </location>
</feature>
<keyword evidence="4 8" id="KW-0694">RNA-binding</keyword>
<gene>
    <name evidence="8" type="primary">rplE</name>
    <name evidence="12" type="ORF">SAMN05444581_105156</name>
</gene>
<feature type="compositionally biased region" description="Gly residues" evidence="9">
    <location>
        <begin position="7"/>
        <end position="19"/>
    </location>
</feature>
<comment type="similarity">
    <text evidence="1 8">Belongs to the universal ribosomal protein uL5 family.</text>
</comment>
<evidence type="ECO:0000313" key="12">
    <source>
        <dbReference type="EMBL" id="SFK29302.1"/>
    </source>
</evidence>
<evidence type="ECO:0000256" key="8">
    <source>
        <dbReference type="HAMAP-Rule" id="MF_01333"/>
    </source>
</evidence>
<sequence>MADSKAGKGGGKTAKGGGKGGKDSGKAASKPEAKTAKKAGGAEGARREPVAFATASAEALAAPKDYAPRLKKFYEEVVRPQLIEEFGYKNPFEVPTIEKIVLNMGVGEAVNDTKKVTMAAADLGLIAGQKPIITRARNAIATFKVRENMPIGAKVTLRKTRMYEFLDRLVTIALPRIRDFRGLNPKSFDGRGNFAMGVKEHIVFPEIDYDQTESIVGMDIIVCTTAKSDDEARALLRAFNFPFRQ</sequence>
<dbReference type="Proteomes" id="UP000198755">
    <property type="component" value="Unassembled WGS sequence"/>
</dbReference>
<dbReference type="AlphaFoldDB" id="A0A1I3YBV9"/>
<evidence type="ECO:0000256" key="9">
    <source>
        <dbReference type="SAM" id="MobiDB-lite"/>
    </source>
</evidence>
<keyword evidence="6 8" id="KW-0687">Ribonucleoprotein</keyword>
<dbReference type="Gene3D" id="3.30.1440.10">
    <property type="match status" value="1"/>
</dbReference>
<evidence type="ECO:0000259" key="10">
    <source>
        <dbReference type="Pfam" id="PF00281"/>
    </source>
</evidence>
<proteinExistence type="inferred from homology"/>
<dbReference type="GO" id="GO:0000049">
    <property type="term" value="F:tRNA binding"/>
    <property type="evidence" value="ECO:0007669"/>
    <property type="project" value="UniProtKB-UniRule"/>
</dbReference>
<dbReference type="InterPro" id="IPR022803">
    <property type="entry name" value="Ribosomal_uL5_dom_sf"/>
</dbReference>
<comment type="function">
    <text evidence="8">This is 1 of the proteins that bind and probably mediate the attachment of the 5S RNA into the large ribosomal subunit, where it forms part of the central protuberance. In the 70S ribosome it contacts protein S13 of the 30S subunit (bridge B1b), connecting the 2 subunits; this bridge is implicated in subunit movement. Contacts the P site tRNA; the 5S rRNA and some of its associated proteins might help stabilize positioning of ribosome-bound tRNAs.</text>
</comment>
<keyword evidence="2 8" id="KW-0820">tRNA-binding</keyword>
<feature type="region of interest" description="Disordered" evidence="9">
    <location>
        <begin position="1"/>
        <end position="48"/>
    </location>
</feature>
<dbReference type="InterPro" id="IPR002132">
    <property type="entry name" value="Ribosomal_uL5"/>
</dbReference>
<dbReference type="GO" id="GO:0005840">
    <property type="term" value="C:ribosome"/>
    <property type="evidence" value="ECO:0007669"/>
    <property type="project" value="UniProtKB-KW"/>
</dbReference>
<dbReference type="GO" id="GO:0006412">
    <property type="term" value="P:translation"/>
    <property type="evidence" value="ECO:0007669"/>
    <property type="project" value="UniProtKB-UniRule"/>
</dbReference>
<evidence type="ECO:0000259" key="11">
    <source>
        <dbReference type="Pfam" id="PF00673"/>
    </source>
</evidence>
<name>A0A1I3YBV9_9HYPH</name>
<comment type="subunit">
    <text evidence="8">Part of the 50S ribosomal subunit; part of the 5S rRNA/L5/L18/L25 subcomplex. Contacts the 5S rRNA and the P site tRNA. Forms a bridge to the 30S subunit in the 70S ribosome.</text>
</comment>
<evidence type="ECO:0000256" key="1">
    <source>
        <dbReference type="ARBA" id="ARBA00008553"/>
    </source>
</evidence>
<dbReference type="Pfam" id="PF00673">
    <property type="entry name" value="Ribosomal_L5_C"/>
    <property type="match status" value="1"/>
</dbReference>
<dbReference type="GO" id="GO:0003735">
    <property type="term" value="F:structural constituent of ribosome"/>
    <property type="evidence" value="ECO:0007669"/>
    <property type="project" value="InterPro"/>
</dbReference>
<evidence type="ECO:0000256" key="7">
    <source>
        <dbReference type="ARBA" id="ARBA00035245"/>
    </source>
</evidence>
<dbReference type="NCBIfam" id="NF000585">
    <property type="entry name" value="PRK00010.1"/>
    <property type="match status" value="1"/>
</dbReference>
<dbReference type="PANTHER" id="PTHR11994">
    <property type="entry name" value="60S RIBOSOMAL PROTEIN L11-RELATED"/>
    <property type="match status" value="1"/>
</dbReference>
<dbReference type="HAMAP" id="MF_01333_B">
    <property type="entry name" value="Ribosomal_uL5_B"/>
    <property type="match status" value="1"/>
</dbReference>
<evidence type="ECO:0000256" key="6">
    <source>
        <dbReference type="ARBA" id="ARBA00023274"/>
    </source>
</evidence>
<dbReference type="FunFam" id="3.30.1440.10:FF:000001">
    <property type="entry name" value="50S ribosomal protein L5"/>
    <property type="match status" value="1"/>
</dbReference>
<dbReference type="InterPro" id="IPR020930">
    <property type="entry name" value="Ribosomal_uL5_bac-type"/>
</dbReference>
<dbReference type="Pfam" id="PF00281">
    <property type="entry name" value="Ribosomal_L5"/>
    <property type="match status" value="1"/>
</dbReference>
<dbReference type="InterPro" id="IPR031310">
    <property type="entry name" value="Ribosomal_uL5_N"/>
</dbReference>
<dbReference type="InterPro" id="IPR031309">
    <property type="entry name" value="Ribosomal_uL5_C"/>
</dbReference>
<feature type="domain" description="Large ribosomal subunit protein uL5 N-terminal" evidence="10">
    <location>
        <begin position="90"/>
        <end position="146"/>
    </location>
</feature>
<dbReference type="SUPFAM" id="SSF55282">
    <property type="entry name" value="RL5-like"/>
    <property type="match status" value="1"/>
</dbReference>
<dbReference type="STRING" id="1612308.SAMN05444581_105156"/>
<dbReference type="PROSITE" id="PS00358">
    <property type="entry name" value="RIBOSOMAL_L5"/>
    <property type="match status" value="1"/>
</dbReference>
<evidence type="ECO:0000256" key="2">
    <source>
        <dbReference type="ARBA" id="ARBA00022555"/>
    </source>
</evidence>
<dbReference type="EMBL" id="FOSN01000005">
    <property type="protein sequence ID" value="SFK29302.1"/>
    <property type="molecule type" value="Genomic_DNA"/>
</dbReference>
<keyword evidence="13" id="KW-1185">Reference proteome</keyword>
<protein>
    <recommendedName>
        <fullName evidence="7 8">Large ribosomal subunit protein uL5</fullName>
    </recommendedName>
</protein>
<keyword evidence="3 8" id="KW-0699">rRNA-binding</keyword>
<evidence type="ECO:0000256" key="3">
    <source>
        <dbReference type="ARBA" id="ARBA00022730"/>
    </source>
</evidence>
<dbReference type="InterPro" id="IPR020929">
    <property type="entry name" value="Ribosomal_uL5_CS"/>
</dbReference>